<gene>
    <name evidence="1" type="ordered locus">Xcel_0559</name>
</gene>
<accession>D1BWL6</accession>
<dbReference type="KEGG" id="xce:Xcel_0559"/>
<dbReference type="Proteomes" id="UP000002255">
    <property type="component" value="Chromosome"/>
</dbReference>
<dbReference type="STRING" id="446471.Xcel_0559"/>
<protein>
    <submittedName>
        <fullName evidence="1">Uncharacterized protein</fullName>
    </submittedName>
</protein>
<proteinExistence type="predicted"/>
<name>D1BWL6_XYLCX</name>
<sequence length="100" mass="10964">MTTTDPTTPTPVERAAEAIHADCGPDYIAEYDDLEPESQAQWRGYAEHALTAALDVDEIARVLSRATWPDGSHDGFPTKRVADMLAAALIEHLTRTETAR</sequence>
<evidence type="ECO:0000313" key="2">
    <source>
        <dbReference type="Proteomes" id="UP000002255"/>
    </source>
</evidence>
<dbReference type="RefSeq" id="WP_012877342.1">
    <property type="nucleotide sequence ID" value="NC_013530.1"/>
</dbReference>
<evidence type="ECO:0000313" key="1">
    <source>
        <dbReference type="EMBL" id="ACZ29598.1"/>
    </source>
</evidence>
<reference evidence="1 2" key="2">
    <citation type="journal article" date="2010" name="Stand. Genomic Sci.">
        <title>Complete genome sequence of Xylanimonas cellulosilytica type strain (XIL07).</title>
        <authorList>
            <person name="Foster B."/>
            <person name="Pukall R."/>
            <person name="Abt B."/>
            <person name="Nolan M."/>
            <person name="Glavina Del Rio T."/>
            <person name="Chen F."/>
            <person name="Lucas S."/>
            <person name="Tice H."/>
            <person name="Pitluck S."/>
            <person name="Cheng J.-F."/>
            <person name="Chertkov O."/>
            <person name="Brettin T."/>
            <person name="Han C."/>
            <person name="Detter J.C."/>
            <person name="Bruce D."/>
            <person name="Goodwin L."/>
            <person name="Ivanova N."/>
            <person name="Mavromatis K."/>
            <person name="Pati A."/>
            <person name="Mikhailova N."/>
            <person name="Chen A."/>
            <person name="Palaniappan K."/>
            <person name="Land M."/>
            <person name="Hauser L."/>
            <person name="Chang Y.-J."/>
            <person name="Jeffries C.D."/>
            <person name="Chain P."/>
            <person name="Rohde M."/>
            <person name="Goeker M."/>
            <person name="Bristow J."/>
            <person name="Eisen J.A."/>
            <person name="Markowitz V."/>
            <person name="Hugenholtz P."/>
            <person name="Kyrpides N.C."/>
            <person name="Klenk H.-P."/>
            <person name="Lapidus A."/>
        </authorList>
    </citation>
    <scope>NUCLEOTIDE SEQUENCE [LARGE SCALE GENOMIC DNA]</scope>
    <source>
        <strain evidence="2">DSM 15894 / CECT 5975 / LMG 20990 / XIL07</strain>
    </source>
</reference>
<keyword evidence="2" id="KW-1185">Reference proteome</keyword>
<reference evidence="2" key="1">
    <citation type="submission" date="2009-11" db="EMBL/GenBank/DDBJ databases">
        <title>The complete chromosome of Xylanimonas cellulosilytica DSM 15894.</title>
        <authorList>
            <consortium name="US DOE Joint Genome Institute (JGI-PGF)"/>
            <person name="Lucas S."/>
            <person name="Copeland A."/>
            <person name="Lapidus A."/>
            <person name="Glavina del Rio T."/>
            <person name="Dalin E."/>
            <person name="Tice H."/>
            <person name="Bruce D."/>
            <person name="Goodwin L."/>
            <person name="Pitluck S."/>
            <person name="Kyrpides N."/>
            <person name="Mavromatis K."/>
            <person name="Ivanova N."/>
            <person name="Mikhailova N."/>
            <person name="Foster B."/>
            <person name="Clum A."/>
            <person name="Brettin T."/>
            <person name="Detter J.C."/>
            <person name="Han C."/>
            <person name="Larimer F."/>
            <person name="Land M."/>
            <person name="Hauser L."/>
            <person name="Markowitz V."/>
            <person name="Cheng J.F."/>
            <person name="Hugenholtz P."/>
            <person name="Woyke T."/>
            <person name="Wu D."/>
            <person name="Gehrich-Schroeter G."/>
            <person name="Schneider S."/>
            <person name="Pukall S.R."/>
            <person name="Klenk H.P."/>
            <person name="Eisen J.A."/>
        </authorList>
    </citation>
    <scope>NUCLEOTIDE SEQUENCE [LARGE SCALE GENOMIC DNA]</scope>
    <source>
        <strain evidence="2">DSM 15894 / CECT 5975 / LMG 20990 / XIL07</strain>
    </source>
</reference>
<organism evidence="1 2">
    <name type="scientific">Xylanimonas cellulosilytica (strain DSM 15894 / JCM 12276 / CECT 5975 / KCTC 9989 / LMG 20990 / NBRC 107835 / XIL07)</name>
    <dbReference type="NCBI Taxonomy" id="446471"/>
    <lineage>
        <taxon>Bacteria</taxon>
        <taxon>Bacillati</taxon>
        <taxon>Actinomycetota</taxon>
        <taxon>Actinomycetes</taxon>
        <taxon>Micrococcales</taxon>
        <taxon>Promicromonosporaceae</taxon>
        <taxon>Xylanimonas</taxon>
    </lineage>
</organism>
<dbReference type="AlphaFoldDB" id="D1BWL6"/>
<dbReference type="EMBL" id="CP001821">
    <property type="protein sequence ID" value="ACZ29598.1"/>
    <property type="molecule type" value="Genomic_DNA"/>
</dbReference>
<dbReference type="HOGENOM" id="CLU_2304985_0_0_11"/>